<dbReference type="InterPro" id="IPR036866">
    <property type="entry name" value="RibonucZ/Hydroxyglut_hydro"/>
</dbReference>
<name>A0AAP2GR81_9BACT</name>
<protein>
    <submittedName>
        <fullName evidence="2">MBL fold metallo-hydrolase</fullName>
    </submittedName>
</protein>
<dbReference type="PANTHER" id="PTHR42663:SF6">
    <property type="entry name" value="HYDROLASE C777.06C-RELATED"/>
    <property type="match status" value="1"/>
</dbReference>
<accession>A0AAP2GR81</accession>
<dbReference type="EMBL" id="JAHESF010000024">
    <property type="protein sequence ID" value="MBT1699307.1"/>
    <property type="molecule type" value="Genomic_DNA"/>
</dbReference>
<keyword evidence="3" id="KW-1185">Reference proteome</keyword>
<evidence type="ECO:0000313" key="2">
    <source>
        <dbReference type="EMBL" id="MBT1699307.1"/>
    </source>
</evidence>
<dbReference type="InterPro" id="IPR001279">
    <property type="entry name" value="Metallo-B-lactamas"/>
</dbReference>
<evidence type="ECO:0000259" key="1">
    <source>
        <dbReference type="SMART" id="SM00849"/>
    </source>
</evidence>
<organism evidence="2 3">
    <name type="scientific">Chryseosolibacter histidini</name>
    <dbReference type="NCBI Taxonomy" id="2782349"/>
    <lineage>
        <taxon>Bacteria</taxon>
        <taxon>Pseudomonadati</taxon>
        <taxon>Bacteroidota</taxon>
        <taxon>Cytophagia</taxon>
        <taxon>Cytophagales</taxon>
        <taxon>Chryseotaleaceae</taxon>
        <taxon>Chryseosolibacter</taxon>
    </lineage>
</organism>
<dbReference type="AlphaFoldDB" id="A0AAP2GR81"/>
<feature type="domain" description="Metallo-beta-lactamase" evidence="1">
    <location>
        <begin position="34"/>
        <end position="223"/>
    </location>
</feature>
<dbReference type="Pfam" id="PF12706">
    <property type="entry name" value="Lactamase_B_2"/>
    <property type="match status" value="1"/>
</dbReference>
<dbReference type="PANTHER" id="PTHR42663">
    <property type="entry name" value="HYDROLASE C777.06C-RELATED-RELATED"/>
    <property type="match status" value="1"/>
</dbReference>
<evidence type="ECO:0000313" key="3">
    <source>
        <dbReference type="Proteomes" id="UP001319200"/>
    </source>
</evidence>
<gene>
    <name evidence="2" type="ORF">KK083_20590</name>
</gene>
<dbReference type="SMART" id="SM00849">
    <property type="entry name" value="Lactamase_B"/>
    <property type="match status" value="1"/>
</dbReference>
<comment type="caution">
    <text evidence="2">The sequence shown here is derived from an EMBL/GenBank/DDBJ whole genome shotgun (WGS) entry which is preliminary data.</text>
</comment>
<dbReference type="SUPFAM" id="SSF56281">
    <property type="entry name" value="Metallo-hydrolase/oxidoreductase"/>
    <property type="match status" value="1"/>
</dbReference>
<reference evidence="2 3" key="1">
    <citation type="submission" date="2021-05" db="EMBL/GenBank/DDBJ databases">
        <title>A Polyphasic approach of four new species of the genus Ohtaekwangia: Ohtaekwangia histidinii sp. nov., Ohtaekwangia cretensis sp. nov., Ohtaekwangia indiensis sp. nov., Ohtaekwangia reichenbachii sp. nov. from diverse environment.</title>
        <authorList>
            <person name="Octaviana S."/>
        </authorList>
    </citation>
    <scope>NUCLEOTIDE SEQUENCE [LARGE SCALE GENOMIC DNA]</scope>
    <source>
        <strain evidence="2 3">PWU4</strain>
    </source>
</reference>
<proteinExistence type="predicted"/>
<dbReference type="RefSeq" id="WP_254167150.1">
    <property type="nucleotide sequence ID" value="NZ_JAHESF010000024.1"/>
</dbReference>
<sequence length="253" mass="28786">MKVTFLGTGTSQGVPVIGCTCEVCQSLDYRDKRLRSSIFIEIQNQNFVIDTGPDFRQQMLREQVKRIDSVIFTHAHRDHTAGLDDVRAYNFMQQMDMPVYGTQPVLDQLRTEYAYAFAPQHYPGIPRLTLNLIDHEAFTANGVKITPLPVMHLKLPVLGFRFNNFSYITDANYIPAETLQKLEGTEVLVLNALQREQHISHFNLVEALEMVEKIKPARTYFTHISHKLGLHADVTKELPANVSLAYDGLQVVL</sequence>
<dbReference type="CDD" id="cd16279">
    <property type="entry name" value="metallo-hydrolase-like_MBL-fold"/>
    <property type="match status" value="1"/>
</dbReference>
<dbReference type="Gene3D" id="3.60.15.10">
    <property type="entry name" value="Ribonuclease Z/Hydroxyacylglutathione hydrolase-like"/>
    <property type="match status" value="1"/>
</dbReference>
<dbReference type="Proteomes" id="UP001319200">
    <property type="component" value="Unassembled WGS sequence"/>
</dbReference>